<dbReference type="PANTHER" id="PTHR46791:SF13">
    <property type="entry name" value="CLR5 DOMAIN-CONTAINING PROTEIN"/>
    <property type="match status" value="1"/>
</dbReference>
<dbReference type="Proteomes" id="UP000830375">
    <property type="component" value="Unassembled WGS sequence"/>
</dbReference>
<evidence type="ECO:0000313" key="2">
    <source>
        <dbReference type="EMBL" id="KAI2646892.1"/>
    </source>
</evidence>
<protein>
    <submittedName>
        <fullName evidence="2">Phosphomethylpyrimidine synthase</fullName>
    </submittedName>
</protein>
<evidence type="ECO:0000313" key="3">
    <source>
        <dbReference type="Proteomes" id="UP000830375"/>
    </source>
</evidence>
<sequence length="248" mass="29401">MCLRTLQNILRKNRLRRRKDFTDVLDVAYFVNEQLETSGQMVGYRMMHLMIRADRGTENVAVEQMQMFLRRAATDDFAYHRSFIYGSSNHNQRVESIWSILRKENVQFWMNFFQTLKEEGHFTGDFLDRSLVQFCFMRILQGELDDFAQMWNAHRIRTQRNINAPHGRPAVMYMAPHLYGSEDHIFRCDPADVQNCQEECVTPTHPCDETVFELCCLIMDELHLNVPEDAESARALYIRLRQEILHVL</sequence>
<accession>A0ABQ8L853</accession>
<name>A0ABQ8L853_LABRO</name>
<proteinExistence type="predicted"/>
<evidence type="ECO:0000259" key="1">
    <source>
        <dbReference type="Pfam" id="PF24764"/>
    </source>
</evidence>
<keyword evidence="3" id="KW-1185">Reference proteome</keyword>
<organism evidence="2 3">
    <name type="scientific">Labeo rohita</name>
    <name type="common">Indian major carp</name>
    <name type="synonym">Cyprinus rohita</name>
    <dbReference type="NCBI Taxonomy" id="84645"/>
    <lineage>
        <taxon>Eukaryota</taxon>
        <taxon>Metazoa</taxon>
        <taxon>Chordata</taxon>
        <taxon>Craniata</taxon>
        <taxon>Vertebrata</taxon>
        <taxon>Euteleostomi</taxon>
        <taxon>Actinopterygii</taxon>
        <taxon>Neopterygii</taxon>
        <taxon>Teleostei</taxon>
        <taxon>Ostariophysi</taxon>
        <taxon>Cypriniformes</taxon>
        <taxon>Cyprinidae</taxon>
        <taxon>Labeoninae</taxon>
        <taxon>Labeonini</taxon>
        <taxon>Labeo</taxon>
    </lineage>
</organism>
<feature type="domain" description="Integrase core" evidence="1">
    <location>
        <begin position="50"/>
        <end position="162"/>
    </location>
</feature>
<reference evidence="2 3" key="1">
    <citation type="submission" date="2022-01" db="EMBL/GenBank/DDBJ databases">
        <title>A high-quality chromosome-level genome assembly of rohu carp, Labeo rohita.</title>
        <authorList>
            <person name="Arick M.A. II"/>
            <person name="Hsu C.-Y."/>
            <person name="Magbanua Z."/>
            <person name="Pechanova O."/>
            <person name="Grover C."/>
            <person name="Miller E."/>
            <person name="Thrash A."/>
            <person name="Ezzel L."/>
            <person name="Alam S."/>
            <person name="Benzie J."/>
            <person name="Hamilton M."/>
            <person name="Karsi A."/>
            <person name="Lawrence M.L."/>
            <person name="Peterson D.G."/>
        </authorList>
    </citation>
    <scope>NUCLEOTIDE SEQUENCE [LARGE SCALE GENOMIC DNA]</scope>
    <source>
        <strain evidence="3">BAU-BD-2019</strain>
        <tissue evidence="2">Blood</tissue>
    </source>
</reference>
<dbReference type="Pfam" id="PF24764">
    <property type="entry name" value="rva_4"/>
    <property type="match status" value="1"/>
</dbReference>
<dbReference type="EMBL" id="JACTAM010000763">
    <property type="protein sequence ID" value="KAI2646892.1"/>
    <property type="molecule type" value="Genomic_DNA"/>
</dbReference>
<gene>
    <name evidence="2" type="ORF">H4Q32_025542</name>
</gene>
<dbReference type="PANTHER" id="PTHR46791">
    <property type="entry name" value="EXPRESSED PROTEIN"/>
    <property type="match status" value="1"/>
</dbReference>
<dbReference type="InterPro" id="IPR058913">
    <property type="entry name" value="Integrase_dom_put"/>
</dbReference>
<comment type="caution">
    <text evidence="2">The sequence shown here is derived from an EMBL/GenBank/DDBJ whole genome shotgun (WGS) entry which is preliminary data.</text>
</comment>